<name>A0A9W8YN17_9PEZI</name>
<feature type="region of interest" description="Disordered" evidence="1">
    <location>
        <begin position="1"/>
        <end position="54"/>
    </location>
</feature>
<accession>A0A9W8YN17</accession>
<reference evidence="2" key="1">
    <citation type="submission" date="2022-10" db="EMBL/GenBank/DDBJ databases">
        <title>Tapping the CABI collections for fungal endophytes: first genome assemblies for Collariella, Neodidymelliopsis, Ascochyta clinopodiicola, Didymella pomorum, Didymosphaeria variabile, Neocosmospora piperis and Neocucurbitaria cava.</title>
        <authorList>
            <person name="Hill R."/>
        </authorList>
    </citation>
    <scope>NUCLEOTIDE SEQUENCE</scope>
    <source>
        <strain evidence="2">IMI 355082</strain>
    </source>
</reference>
<organism evidence="2 3">
    <name type="scientific">Gnomoniopsis smithogilvyi</name>
    <dbReference type="NCBI Taxonomy" id="1191159"/>
    <lineage>
        <taxon>Eukaryota</taxon>
        <taxon>Fungi</taxon>
        <taxon>Dikarya</taxon>
        <taxon>Ascomycota</taxon>
        <taxon>Pezizomycotina</taxon>
        <taxon>Sordariomycetes</taxon>
        <taxon>Sordariomycetidae</taxon>
        <taxon>Diaporthales</taxon>
        <taxon>Gnomoniaceae</taxon>
        <taxon>Gnomoniopsis</taxon>
    </lineage>
</organism>
<proteinExistence type="predicted"/>
<feature type="compositionally biased region" description="Polar residues" evidence="1">
    <location>
        <begin position="1"/>
        <end position="11"/>
    </location>
</feature>
<dbReference type="Proteomes" id="UP001140453">
    <property type="component" value="Unassembled WGS sequence"/>
</dbReference>
<evidence type="ECO:0000313" key="3">
    <source>
        <dbReference type="Proteomes" id="UP001140453"/>
    </source>
</evidence>
<protein>
    <submittedName>
        <fullName evidence="2">Uncharacterized protein</fullName>
    </submittedName>
</protein>
<dbReference type="EMBL" id="JAPEVB010000005">
    <property type="protein sequence ID" value="KAJ4387868.1"/>
    <property type="molecule type" value="Genomic_DNA"/>
</dbReference>
<feature type="compositionally biased region" description="Basic residues" evidence="1">
    <location>
        <begin position="35"/>
        <end position="50"/>
    </location>
</feature>
<sequence length="166" mass="18438">MDSTTTASDEMNASLGLLPDCREDIPRSAAEHSKKWPQPKPKPRKSKTKPPKVAPLPAFVHIRGYEITIPNTKTCWRVSMVHSCGHQVMEVSQVRYPGCDKPLVVEINRHMRPCEEKCKVEAISYTVDGLCGMCRQGKENEEDQTSSSGDGNGVGPENLWHGLPQI</sequence>
<feature type="region of interest" description="Disordered" evidence="1">
    <location>
        <begin position="140"/>
        <end position="166"/>
    </location>
</feature>
<gene>
    <name evidence="2" type="ORF">N0V93_008471</name>
</gene>
<evidence type="ECO:0000313" key="2">
    <source>
        <dbReference type="EMBL" id="KAJ4387868.1"/>
    </source>
</evidence>
<dbReference type="AlphaFoldDB" id="A0A9W8YN17"/>
<keyword evidence="3" id="KW-1185">Reference proteome</keyword>
<evidence type="ECO:0000256" key="1">
    <source>
        <dbReference type="SAM" id="MobiDB-lite"/>
    </source>
</evidence>
<comment type="caution">
    <text evidence="2">The sequence shown here is derived from an EMBL/GenBank/DDBJ whole genome shotgun (WGS) entry which is preliminary data.</text>
</comment>
<feature type="compositionally biased region" description="Basic and acidic residues" evidence="1">
    <location>
        <begin position="20"/>
        <end position="34"/>
    </location>
</feature>